<dbReference type="SUPFAM" id="SSF53639">
    <property type="entry name" value="AraD/HMP-PK domain-like"/>
    <property type="match status" value="1"/>
</dbReference>
<dbReference type="InterPro" id="IPR036409">
    <property type="entry name" value="Aldolase_II/adducin_N_sf"/>
</dbReference>
<sequence>MNAASPALVADDHKKSDLAAEIQTMRVDLAAAYRLIHRLGLDDSIYTHISARLPGGGHRFLINPYGMRFEEVTPQNLVTVDIDGRVIEDPMGLGINPAGFTIHSAIHAARHDAVCVLHTHTVAGVAVSCQEEGLLPLNQWSMQFTGRLAYHAYEGIALDLDERQRLVADLGDKPVMVLRNHGLLTCGRTVGEAFRLMHNMERSCRAQLAIQAAGAPVTRPSAAVATKTAGQYAAGYDRVVLQGAPDNEWAAFKRMLARTDPDFFAEG</sequence>
<proteinExistence type="inferred from homology"/>
<dbReference type="GO" id="GO:0005856">
    <property type="term" value="C:cytoskeleton"/>
    <property type="evidence" value="ECO:0007669"/>
    <property type="project" value="TreeGrafter"/>
</dbReference>
<dbReference type="Gene3D" id="3.40.225.10">
    <property type="entry name" value="Class II aldolase/adducin N-terminal domain"/>
    <property type="match status" value="1"/>
</dbReference>
<gene>
    <name evidence="3" type="ORF">SAMN05216360_108107</name>
</gene>
<name>A0A1H0BAZ0_9HYPH</name>
<protein>
    <submittedName>
        <fullName evidence="3">Ribulose-5-phosphate 4-epimerase/Fuculose-1-phosphate aldolase</fullName>
    </submittedName>
</protein>
<dbReference type="SMART" id="SM01007">
    <property type="entry name" value="Aldolase_II"/>
    <property type="match status" value="1"/>
</dbReference>
<dbReference type="GO" id="GO:0051015">
    <property type="term" value="F:actin filament binding"/>
    <property type="evidence" value="ECO:0007669"/>
    <property type="project" value="TreeGrafter"/>
</dbReference>
<dbReference type="AlphaFoldDB" id="A0A1H0BAZ0"/>
<dbReference type="EMBL" id="FNHS01000008">
    <property type="protein sequence ID" value="SDN42789.1"/>
    <property type="molecule type" value="Genomic_DNA"/>
</dbReference>
<evidence type="ECO:0000313" key="4">
    <source>
        <dbReference type="Proteomes" id="UP000198704"/>
    </source>
</evidence>
<accession>A0A1H0BAZ0</accession>
<dbReference type="PANTHER" id="PTHR10672">
    <property type="entry name" value="ADDUCIN"/>
    <property type="match status" value="1"/>
</dbReference>
<dbReference type="InterPro" id="IPR001303">
    <property type="entry name" value="Aldolase_II/adducin_N"/>
</dbReference>
<dbReference type="Proteomes" id="UP000198704">
    <property type="component" value="Unassembled WGS sequence"/>
</dbReference>
<feature type="domain" description="Class II aldolase/adducin N-terminal" evidence="2">
    <location>
        <begin position="27"/>
        <end position="208"/>
    </location>
</feature>
<dbReference type="PANTHER" id="PTHR10672:SF3">
    <property type="entry name" value="PROTEIN HU-LI TAI SHAO"/>
    <property type="match status" value="1"/>
</dbReference>
<keyword evidence="4" id="KW-1185">Reference proteome</keyword>
<dbReference type="RefSeq" id="WP_091716689.1">
    <property type="nucleotide sequence ID" value="NZ_FNHS01000008.1"/>
</dbReference>
<organism evidence="3 4">
    <name type="scientific">Methylobacterium phyllostachyos</name>
    <dbReference type="NCBI Taxonomy" id="582672"/>
    <lineage>
        <taxon>Bacteria</taxon>
        <taxon>Pseudomonadati</taxon>
        <taxon>Pseudomonadota</taxon>
        <taxon>Alphaproteobacteria</taxon>
        <taxon>Hyphomicrobiales</taxon>
        <taxon>Methylobacteriaceae</taxon>
        <taxon>Methylobacterium</taxon>
    </lineage>
</organism>
<reference evidence="4" key="1">
    <citation type="submission" date="2016-10" db="EMBL/GenBank/DDBJ databases">
        <authorList>
            <person name="Varghese N."/>
            <person name="Submissions S."/>
        </authorList>
    </citation>
    <scope>NUCLEOTIDE SEQUENCE [LARGE SCALE GENOMIC DNA]</scope>
    <source>
        <strain evidence="4">BL47</strain>
    </source>
</reference>
<comment type="similarity">
    <text evidence="1">Belongs to the aldolase class II family.</text>
</comment>
<dbReference type="Pfam" id="PF00596">
    <property type="entry name" value="Aldolase_II"/>
    <property type="match status" value="1"/>
</dbReference>
<evidence type="ECO:0000259" key="2">
    <source>
        <dbReference type="SMART" id="SM01007"/>
    </source>
</evidence>
<dbReference type="InterPro" id="IPR051017">
    <property type="entry name" value="Aldolase-II_Adducin_sf"/>
</dbReference>
<dbReference type="OrthoDB" id="5291399at2"/>
<dbReference type="NCBIfam" id="NF005451">
    <property type="entry name" value="PRK07044.1"/>
    <property type="match status" value="1"/>
</dbReference>
<evidence type="ECO:0000313" key="3">
    <source>
        <dbReference type="EMBL" id="SDN42789.1"/>
    </source>
</evidence>
<evidence type="ECO:0000256" key="1">
    <source>
        <dbReference type="ARBA" id="ARBA00037961"/>
    </source>
</evidence>
<dbReference type="STRING" id="582672.SAMN05216360_108107"/>